<gene>
    <name evidence="1" type="ORF">UFOPK3967_03067</name>
</gene>
<proteinExistence type="predicted"/>
<protein>
    <submittedName>
        <fullName evidence="1">Unannotated protein</fullName>
    </submittedName>
</protein>
<organism evidence="1">
    <name type="scientific">freshwater metagenome</name>
    <dbReference type="NCBI Taxonomy" id="449393"/>
    <lineage>
        <taxon>unclassified sequences</taxon>
        <taxon>metagenomes</taxon>
        <taxon>ecological metagenomes</taxon>
    </lineage>
</organism>
<reference evidence="1" key="1">
    <citation type="submission" date="2020-05" db="EMBL/GenBank/DDBJ databases">
        <authorList>
            <person name="Chiriac C."/>
            <person name="Salcher M."/>
            <person name="Ghai R."/>
            <person name="Kavagutti S V."/>
        </authorList>
    </citation>
    <scope>NUCLEOTIDE SEQUENCE</scope>
</reference>
<name>A0A6J7RBZ4_9ZZZZ</name>
<accession>A0A6J7RBZ4</accession>
<dbReference type="EMBL" id="CAFBOS010000303">
    <property type="protein sequence ID" value="CAB5026170.1"/>
    <property type="molecule type" value="Genomic_DNA"/>
</dbReference>
<evidence type="ECO:0000313" key="1">
    <source>
        <dbReference type="EMBL" id="CAB5026170.1"/>
    </source>
</evidence>
<dbReference type="AlphaFoldDB" id="A0A6J7RBZ4"/>
<sequence>MSVAPQRVELLGDSARGLALVASSFAEHAELGFDDGEAPSGVIDELLGEGLLVFELEPHRFGLGALDQVAGEAFLDLGEPIAEERAPVLEPGRPHLDVGANGADGRRALFEAAAGTGHCATTVEELGFFGFEGGQLTFEFGDTSGVAVDPLGEVGQAGPERFGLGADALAVALDATDALE</sequence>